<dbReference type="Gene3D" id="3.20.20.140">
    <property type="entry name" value="Metal-dependent hydrolases"/>
    <property type="match status" value="1"/>
</dbReference>
<dbReference type="InterPro" id="IPR052349">
    <property type="entry name" value="Metallo-hydrolase_Enzymes"/>
</dbReference>
<evidence type="ECO:0000259" key="1">
    <source>
        <dbReference type="Pfam" id="PF07969"/>
    </source>
</evidence>
<dbReference type="GO" id="GO:0004131">
    <property type="term" value="F:cytosine deaminase activity"/>
    <property type="evidence" value="ECO:0007669"/>
    <property type="project" value="TreeGrafter"/>
</dbReference>
<dbReference type="SUPFAM" id="SSF51338">
    <property type="entry name" value="Composite domain of metallo-dependent hydrolases"/>
    <property type="match status" value="1"/>
</dbReference>
<dbReference type="AlphaFoldDB" id="C1E138"/>
<dbReference type="RefSeq" id="XP_002500411.1">
    <property type="nucleotide sequence ID" value="XM_002500365.1"/>
</dbReference>
<accession>C1E138</accession>
<dbReference type="SUPFAM" id="SSF51556">
    <property type="entry name" value="Metallo-dependent hydrolases"/>
    <property type="match status" value="1"/>
</dbReference>
<dbReference type="GO" id="GO:0035888">
    <property type="term" value="F:isoguanine deaminase activity"/>
    <property type="evidence" value="ECO:0007669"/>
    <property type="project" value="TreeGrafter"/>
</dbReference>
<reference evidence="2 3" key="1">
    <citation type="journal article" date="2009" name="Science">
        <title>Green evolution and dynamic adaptations revealed by genomes of the marine picoeukaryotes Micromonas.</title>
        <authorList>
            <person name="Worden A.Z."/>
            <person name="Lee J.H."/>
            <person name="Mock T."/>
            <person name="Rouze P."/>
            <person name="Simmons M.P."/>
            <person name="Aerts A.L."/>
            <person name="Allen A.E."/>
            <person name="Cuvelier M.L."/>
            <person name="Derelle E."/>
            <person name="Everett M.V."/>
            <person name="Foulon E."/>
            <person name="Grimwood J."/>
            <person name="Gundlach H."/>
            <person name="Henrissat B."/>
            <person name="Napoli C."/>
            <person name="McDonald S.M."/>
            <person name="Parker M.S."/>
            <person name="Rombauts S."/>
            <person name="Salamov A."/>
            <person name="Von Dassow P."/>
            <person name="Badger J.H."/>
            <person name="Coutinho P.M."/>
            <person name="Demir E."/>
            <person name="Dubchak I."/>
            <person name="Gentemann C."/>
            <person name="Eikrem W."/>
            <person name="Gready J.E."/>
            <person name="John U."/>
            <person name="Lanier W."/>
            <person name="Lindquist E.A."/>
            <person name="Lucas S."/>
            <person name="Mayer K.F."/>
            <person name="Moreau H."/>
            <person name="Not F."/>
            <person name="Otillar R."/>
            <person name="Panaud O."/>
            <person name="Pangilinan J."/>
            <person name="Paulsen I."/>
            <person name="Piegu B."/>
            <person name="Poliakov A."/>
            <person name="Robbens S."/>
            <person name="Schmutz J."/>
            <person name="Toulza E."/>
            <person name="Wyss T."/>
            <person name="Zelensky A."/>
            <person name="Zhou K."/>
            <person name="Armbrust E.V."/>
            <person name="Bhattacharya D."/>
            <person name="Goodenough U.W."/>
            <person name="Van de Peer Y."/>
            <person name="Grigoriev I.V."/>
        </authorList>
    </citation>
    <scope>NUCLEOTIDE SEQUENCE [LARGE SCALE GENOMIC DNA]</scope>
    <source>
        <strain evidence="3">RCC299 / NOUM17</strain>
    </source>
</reference>
<dbReference type="Gene3D" id="2.30.40.10">
    <property type="entry name" value="Urease, subunit C, domain 1"/>
    <property type="match status" value="1"/>
</dbReference>
<dbReference type="OrthoDB" id="10266980at2759"/>
<sequence length="603" mass="65672">MKTKHVACTTERQYQTQTHSFVRAEISDFGGSCFARSLRPRSRRSVGLFGSKDTCFSFGHEIRFENERKTRLIQWRFLARNDGTVTRHFCQRETGRGVTTVQHNPTSRMLPRKAAVDALKGGEETLVLRRVTVPLACLTDESLRAAADAEGAVSCDVTLAGGTITGVAIHDPTPLPGTGRLDARGSMLWPAFVDAHTHLCKTHAVPRCRNPSGSINDALACEVTDQPRWIEPGDVERRMDFALRSCLHHGTRAVRTHLDGTNAPDAAMRQRIYDVFDAKRAEYESRGIVLQGVANLYLPLYADAPEMAARHAEDAASHAGVVLGAYCGDVSHGEPGATDKHLDALFALALKHGLDVDLHIDENNNPDCCGVRVLCGALERARERGYDGSVVLGHVTSLALQTTEVQAEVVARLAKLAPVHVVCNPFTNLGLQDRRGTAPPIGKLVARDEPRTPLWRGLTLLQELRAANVPVAAASDNVRDWWHPYGDYDPLQVWREAVAMGHLDTAPSEGAWADLVTAAAADAMGVGGGVIAVGEPADLVLFPGARRFSELLARPHHDRVVVRRGKATETKLPDFSELDDLVDGREAVVDTSQDILRGATKKE</sequence>
<dbReference type="GeneID" id="8242036"/>
<dbReference type="EMBL" id="CP001324">
    <property type="protein sequence ID" value="ACO61669.1"/>
    <property type="molecule type" value="Genomic_DNA"/>
</dbReference>
<proteinExistence type="predicted"/>
<organism evidence="2 3">
    <name type="scientific">Micromonas commoda (strain RCC299 / NOUM17 / CCMP2709)</name>
    <name type="common">Picoplanktonic green alga</name>
    <dbReference type="NCBI Taxonomy" id="296587"/>
    <lineage>
        <taxon>Eukaryota</taxon>
        <taxon>Viridiplantae</taxon>
        <taxon>Chlorophyta</taxon>
        <taxon>Mamiellophyceae</taxon>
        <taxon>Mamiellales</taxon>
        <taxon>Mamiellaceae</taxon>
        <taxon>Micromonas</taxon>
    </lineage>
</organism>
<dbReference type="InterPro" id="IPR011059">
    <property type="entry name" value="Metal-dep_hydrolase_composite"/>
</dbReference>
<dbReference type="KEGG" id="mis:MICPUN_56734"/>
<dbReference type="Pfam" id="PF07969">
    <property type="entry name" value="Amidohydro_3"/>
    <property type="match status" value="1"/>
</dbReference>
<evidence type="ECO:0000313" key="3">
    <source>
        <dbReference type="Proteomes" id="UP000002009"/>
    </source>
</evidence>
<dbReference type="InParanoid" id="C1E138"/>
<dbReference type="Proteomes" id="UP000002009">
    <property type="component" value="Chromosome 3"/>
</dbReference>
<evidence type="ECO:0000313" key="2">
    <source>
        <dbReference type="EMBL" id="ACO61669.1"/>
    </source>
</evidence>
<dbReference type="GO" id="GO:0006209">
    <property type="term" value="P:cytosine catabolic process"/>
    <property type="evidence" value="ECO:0007669"/>
    <property type="project" value="TreeGrafter"/>
</dbReference>
<protein>
    <submittedName>
        <fullName evidence="2">Cytosine deaminase/metal dependent hydrolase</fullName>
    </submittedName>
</protein>
<dbReference type="InterPro" id="IPR013108">
    <property type="entry name" value="Amidohydro_3"/>
</dbReference>
<dbReference type="PANTHER" id="PTHR32027">
    <property type="entry name" value="CYTOSINE DEAMINASE"/>
    <property type="match status" value="1"/>
</dbReference>
<name>C1E138_MICCC</name>
<feature type="domain" description="Amidohydrolase 3" evidence="1">
    <location>
        <begin position="319"/>
        <end position="558"/>
    </location>
</feature>
<dbReference type="InterPro" id="IPR032466">
    <property type="entry name" value="Metal_Hydrolase"/>
</dbReference>
<dbReference type="PANTHER" id="PTHR32027:SF0">
    <property type="entry name" value="CYTOSINE DEAMINASE"/>
    <property type="match status" value="1"/>
</dbReference>
<gene>
    <name evidence="2" type="ORF">MICPUN_56734</name>
</gene>
<keyword evidence="2" id="KW-0378">Hydrolase</keyword>
<dbReference type="OMA" id="AYGDHDM"/>
<keyword evidence="3" id="KW-1185">Reference proteome</keyword>